<gene>
    <name evidence="1" type="ORF">Metlim_2478</name>
</gene>
<dbReference type="InParanoid" id="H1Z3B0"/>
<proteinExistence type="predicted"/>
<reference evidence="1 2" key="1">
    <citation type="submission" date="2011-10" db="EMBL/GenBank/DDBJ databases">
        <title>The Improved High-Quality Draft genome of Methanoplanus limicola DSM 2279.</title>
        <authorList>
            <consortium name="US DOE Joint Genome Institute (JGI-PGF)"/>
            <person name="Lucas S."/>
            <person name="Copeland A."/>
            <person name="Lapidus A."/>
            <person name="Glavina del Rio T."/>
            <person name="Dalin E."/>
            <person name="Tice H."/>
            <person name="Bruce D."/>
            <person name="Goodwin L."/>
            <person name="Pitluck S."/>
            <person name="Peters L."/>
            <person name="Mikhailova N."/>
            <person name="Lu M."/>
            <person name="Kyrpides N."/>
            <person name="Mavromatis K."/>
            <person name="Ivanova N."/>
            <person name="Markowitz V."/>
            <person name="Cheng J.-F."/>
            <person name="Hugenholtz P."/>
            <person name="Woyke T."/>
            <person name="Wu D."/>
            <person name="Wirth R."/>
            <person name="Brambilla E.-M."/>
            <person name="Klenk H.-P."/>
            <person name="Eisen J.A."/>
        </authorList>
    </citation>
    <scope>NUCLEOTIDE SEQUENCE [LARGE SCALE GENOMIC DNA]</scope>
    <source>
        <strain evidence="1 2">DSM 2279</strain>
    </source>
</reference>
<dbReference type="HOGENOM" id="CLU_1060125_0_0_2"/>
<dbReference type="PATRIC" id="fig|937775.9.peg.2796"/>
<dbReference type="EMBL" id="CM001436">
    <property type="protein sequence ID" value="EHQ36525.1"/>
    <property type="molecule type" value="Genomic_DNA"/>
</dbReference>
<dbReference type="OrthoDB" id="112241at2157"/>
<name>H1Z3B0_9EURY</name>
<sequence length="273" mass="29762">MSQSYIKIKIFAVLVILTAVFALSAGCTGVTDQDFVSENIAADTAVPAEVPSADRTGQITSDLAETPKVISDDEKKVAFGKGKGNVKMALEDGIKLLTFEQNEPAVSYIMVDGKNSRFEAQNTFPADKSIYINKDGKYVSSYACNIISDGSSDISVETDSEWKVSFSSPQIIDVLPPQTFEGAGNQATPFFRIDKGGYDFTIKSENSSFIFVQLMDDDGHHLCKDLSEDFDAIPLPYQEGDYNGTVGTTIEKSTNYLLNINCDGKWTISVEKS</sequence>
<organism evidence="1 2">
    <name type="scientific">Methanoplanus limicola DSM 2279</name>
    <dbReference type="NCBI Taxonomy" id="937775"/>
    <lineage>
        <taxon>Archaea</taxon>
        <taxon>Methanobacteriati</taxon>
        <taxon>Methanobacteriota</taxon>
        <taxon>Stenosarchaea group</taxon>
        <taxon>Methanomicrobia</taxon>
        <taxon>Methanomicrobiales</taxon>
        <taxon>Methanomicrobiaceae</taxon>
        <taxon>Methanoplanus</taxon>
    </lineage>
</organism>
<evidence type="ECO:0008006" key="3">
    <source>
        <dbReference type="Google" id="ProtNLM"/>
    </source>
</evidence>
<dbReference type="Proteomes" id="UP000005741">
    <property type="component" value="Chromosome"/>
</dbReference>
<dbReference type="AlphaFoldDB" id="H1Z3B0"/>
<protein>
    <recommendedName>
        <fullName evidence="3">Lipoprotein</fullName>
    </recommendedName>
</protein>
<accession>H1Z3B0</accession>
<dbReference type="PROSITE" id="PS51257">
    <property type="entry name" value="PROKAR_LIPOPROTEIN"/>
    <property type="match status" value="1"/>
</dbReference>
<dbReference type="STRING" id="937775.Metlim_2478"/>
<dbReference type="RefSeq" id="WP_004078896.1">
    <property type="nucleotide sequence ID" value="NZ_CM001436.1"/>
</dbReference>
<evidence type="ECO:0000313" key="1">
    <source>
        <dbReference type="EMBL" id="EHQ36525.1"/>
    </source>
</evidence>
<evidence type="ECO:0000313" key="2">
    <source>
        <dbReference type="Proteomes" id="UP000005741"/>
    </source>
</evidence>
<keyword evidence="2" id="KW-1185">Reference proteome</keyword>